<dbReference type="AlphaFoldDB" id="A0A6L2JA46"/>
<accession>A0A6L2JA46</accession>
<keyword evidence="1" id="KW-0175">Coiled coil</keyword>
<dbReference type="Gene3D" id="2.40.70.10">
    <property type="entry name" value="Acid Proteases"/>
    <property type="match status" value="1"/>
</dbReference>
<feature type="compositionally biased region" description="Polar residues" evidence="2">
    <location>
        <begin position="15"/>
        <end position="24"/>
    </location>
</feature>
<dbReference type="InterPro" id="IPR021109">
    <property type="entry name" value="Peptidase_aspartic_dom_sf"/>
</dbReference>
<comment type="caution">
    <text evidence="3">The sequence shown here is derived from an EMBL/GenBank/DDBJ whole genome shotgun (WGS) entry which is preliminary data.</text>
</comment>
<feature type="region of interest" description="Disordered" evidence="2">
    <location>
        <begin position="1"/>
        <end position="47"/>
    </location>
</feature>
<feature type="compositionally biased region" description="Polar residues" evidence="2">
    <location>
        <begin position="31"/>
        <end position="47"/>
    </location>
</feature>
<feature type="region of interest" description="Disordered" evidence="2">
    <location>
        <begin position="985"/>
        <end position="1021"/>
    </location>
</feature>
<protein>
    <submittedName>
        <fullName evidence="3">Uncharacterized protein</fullName>
    </submittedName>
</protein>
<dbReference type="CDD" id="cd00303">
    <property type="entry name" value="retropepsin_like"/>
    <property type="match status" value="1"/>
</dbReference>
<dbReference type="PANTHER" id="PTHR33067">
    <property type="entry name" value="RNA-DIRECTED DNA POLYMERASE-RELATED"/>
    <property type="match status" value="1"/>
</dbReference>
<sequence length="1021" mass="114899">MRSHHNFRWKDDDNLPNNTQQQNHGYKPRPQQYQNHGQGSSNDQQSNDEQKFDLILSELAKSNQGANLNLESLSKSIVNLERQTGQLAEEVHKREAGKLPSHPALNPKHKPCVPEHVNMDFVTDNEIVVEGKKDDNMKFDSELDMWETFKQVNINLPLIDAIKQIPTYAKFLKDLCTQKRKPKATLPKKIDLTEHVSAVLSSSLPLKFKDPRAPLISVVVGNITIKKALLDLSASINILPVSLVDKYDLGTVCKTDTIIFLADRSTKIPRGILKDVIMKLDDFYYLVDFFVMDTESPYKGVQPNIILGQPFLGMIDARINCRIGAMDIAFDGNSAVQMSKDEAGNEIEVTPVTAQQILARTLLMAILDEHLARFHGIKDAKTLWAAFKTKFDEGLDKGYDRFQRLLSLLEIHEASIDTLDIDDMYNNLKFYEAVKVLLDHPQTHRITLQLDIEDLEEINQDDLEEIDLKWQVAMLFIRVKRFYKKTGRKLEFNGKDPVGFDKNKCKVKTGLGYDSQFNKKEVLDIKEEEVTKIVFDNRSSDEENSVANDRFKKGEGYHAVAPPLTGNYMPPEPDLVFTPEPTPAKIDFVKAGESIKHVKPVESVKHVKPVTPVKMAKQTDKSKNFSSSPKVDKQKWNGKMTQKLGLVFTRSGRIPISAAKPKAATSTSTAKPVNTAGPKKSVNFSRTTSTFHKSHSPIRRSFYKATTHSRRNSTKRVNTAGSKAVGAVKGNRGHPQQALKNKGIVDSGCSRHMTRNKAYLSDYQKIHDGGFVAFGSSRGKFSGKVTPLFDSMLVQNQEPKGHTVRSKEDRMKQETDLMDFVPPTPYDSPISGGHTLGSDEVIKRLQKKVKRLEKKQRARTLRMKLYKIGTSKKKNLDKENVSKHARDKSNRLEELNLSNKGSGETEVFDYTTTAEKDVNATEPVFIAGDAINVASVIPDVSIAGLFISTAEDIFKDEMTTMADTLMAIRRTRPRTTSVVIHDVEEEPRRATPPSIVQSQDKAKRKMVESKPISKNHLKAQI</sequence>
<feature type="region of interest" description="Disordered" evidence="2">
    <location>
        <begin position="658"/>
        <end position="696"/>
    </location>
</feature>
<organism evidence="3">
    <name type="scientific">Tanacetum cinerariifolium</name>
    <name type="common">Dalmatian daisy</name>
    <name type="synonym">Chrysanthemum cinerariifolium</name>
    <dbReference type="NCBI Taxonomy" id="118510"/>
    <lineage>
        <taxon>Eukaryota</taxon>
        <taxon>Viridiplantae</taxon>
        <taxon>Streptophyta</taxon>
        <taxon>Embryophyta</taxon>
        <taxon>Tracheophyta</taxon>
        <taxon>Spermatophyta</taxon>
        <taxon>Magnoliopsida</taxon>
        <taxon>eudicotyledons</taxon>
        <taxon>Gunneridae</taxon>
        <taxon>Pentapetalae</taxon>
        <taxon>asterids</taxon>
        <taxon>campanulids</taxon>
        <taxon>Asterales</taxon>
        <taxon>Asteraceae</taxon>
        <taxon>Asteroideae</taxon>
        <taxon>Anthemideae</taxon>
        <taxon>Anthemidinae</taxon>
        <taxon>Tanacetum</taxon>
    </lineage>
</organism>
<name>A0A6L2JA46_TANCI</name>
<reference evidence="3" key="1">
    <citation type="journal article" date="2019" name="Sci. Rep.">
        <title>Draft genome of Tanacetum cinerariifolium, the natural source of mosquito coil.</title>
        <authorList>
            <person name="Yamashiro T."/>
            <person name="Shiraishi A."/>
            <person name="Satake H."/>
            <person name="Nakayama K."/>
        </authorList>
    </citation>
    <scope>NUCLEOTIDE SEQUENCE</scope>
</reference>
<gene>
    <name evidence="3" type="ORF">Tci_005841</name>
</gene>
<feature type="region of interest" description="Disordered" evidence="2">
    <location>
        <begin position="615"/>
        <end position="634"/>
    </location>
</feature>
<proteinExistence type="predicted"/>
<evidence type="ECO:0000313" key="3">
    <source>
        <dbReference type="EMBL" id="GEU33863.1"/>
    </source>
</evidence>
<evidence type="ECO:0000256" key="1">
    <source>
        <dbReference type="SAM" id="Coils"/>
    </source>
</evidence>
<feature type="coiled-coil region" evidence="1">
    <location>
        <begin position="63"/>
        <end position="90"/>
    </location>
</feature>
<evidence type="ECO:0000256" key="2">
    <source>
        <dbReference type="SAM" id="MobiDB-lite"/>
    </source>
</evidence>
<feature type="compositionally biased region" description="Polar residues" evidence="2">
    <location>
        <begin position="682"/>
        <end position="691"/>
    </location>
</feature>
<dbReference type="PANTHER" id="PTHR33067:SF32">
    <property type="entry name" value="ASPARTIC PEPTIDASE DDI1-TYPE DOMAIN-CONTAINING PROTEIN"/>
    <property type="match status" value="1"/>
</dbReference>
<feature type="compositionally biased region" description="Low complexity" evidence="2">
    <location>
        <begin position="658"/>
        <end position="672"/>
    </location>
</feature>
<dbReference type="EMBL" id="BKCJ010000513">
    <property type="protein sequence ID" value="GEU33863.1"/>
    <property type="molecule type" value="Genomic_DNA"/>
</dbReference>